<organism evidence="1 2">
    <name type="scientific">Maribellus luteus</name>
    <dbReference type="NCBI Taxonomy" id="2305463"/>
    <lineage>
        <taxon>Bacteria</taxon>
        <taxon>Pseudomonadati</taxon>
        <taxon>Bacteroidota</taxon>
        <taxon>Bacteroidia</taxon>
        <taxon>Marinilabiliales</taxon>
        <taxon>Prolixibacteraceae</taxon>
        <taxon>Maribellus</taxon>
    </lineage>
</organism>
<name>A0A399T9K6_9BACT</name>
<evidence type="ECO:0000313" key="1">
    <source>
        <dbReference type="EMBL" id="RIJ50861.1"/>
    </source>
</evidence>
<dbReference type="EMBL" id="QWGR01000001">
    <property type="protein sequence ID" value="RIJ50861.1"/>
    <property type="molecule type" value="Genomic_DNA"/>
</dbReference>
<sequence>MKQQMEDCIVRNNSFSSDYFSVAMTEYNNRIPHTTDLSSILEQGNLIGFNHLIFYCGLFRKKAISN</sequence>
<gene>
    <name evidence="1" type="ORF">D1614_02770</name>
</gene>
<evidence type="ECO:0000313" key="2">
    <source>
        <dbReference type="Proteomes" id="UP000265926"/>
    </source>
</evidence>
<keyword evidence="2" id="KW-1185">Reference proteome</keyword>
<dbReference type="Proteomes" id="UP000265926">
    <property type="component" value="Unassembled WGS sequence"/>
</dbReference>
<dbReference type="AlphaFoldDB" id="A0A399T9K6"/>
<protein>
    <submittedName>
        <fullName evidence="1">Uncharacterized protein</fullName>
    </submittedName>
</protein>
<reference evidence="1 2" key="1">
    <citation type="submission" date="2018-08" db="EMBL/GenBank/DDBJ databases">
        <title>Pallidiluteibacterium maritimus gen. nov., sp. nov., isolated from coastal sediment.</title>
        <authorList>
            <person name="Zhou L.Y."/>
        </authorList>
    </citation>
    <scope>NUCLEOTIDE SEQUENCE [LARGE SCALE GENOMIC DNA]</scope>
    <source>
        <strain evidence="1 2">XSD2</strain>
    </source>
</reference>
<comment type="caution">
    <text evidence="1">The sequence shown here is derived from an EMBL/GenBank/DDBJ whole genome shotgun (WGS) entry which is preliminary data.</text>
</comment>
<accession>A0A399T9K6</accession>
<proteinExistence type="predicted"/>